<name>A0A0C9UB22_SPHS4</name>
<reference evidence="1 2" key="1">
    <citation type="submission" date="2014-06" db="EMBL/GenBank/DDBJ databases">
        <title>Evolutionary Origins and Diversification of the Mycorrhizal Mutualists.</title>
        <authorList>
            <consortium name="DOE Joint Genome Institute"/>
            <consortium name="Mycorrhizal Genomics Consortium"/>
            <person name="Kohler A."/>
            <person name="Kuo A."/>
            <person name="Nagy L.G."/>
            <person name="Floudas D."/>
            <person name="Copeland A."/>
            <person name="Barry K.W."/>
            <person name="Cichocki N."/>
            <person name="Veneault-Fourrey C."/>
            <person name="LaButti K."/>
            <person name="Lindquist E.A."/>
            <person name="Lipzen A."/>
            <person name="Lundell T."/>
            <person name="Morin E."/>
            <person name="Murat C."/>
            <person name="Riley R."/>
            <person name="Ohm R."/>
            <person name="Sun H."/>
            <person name="Tunlid A."/>
            <person name="Henrissat B."/>
            <person name="Grigoriev I.V."/>
            <person name="Hibbett D.S."/>
            <person name="Martin F."/>
        </authorList>
    </citation>
    <scope>NUCLEOTIDE SEQUENCE [LARGE SCALE GENOMIC DNA]</scope>
    <source>
        <strain evidence="1 2">SS14</strain>
    </source>
</reference>
<dbReference type="AlphaFoldDB" id="A0A0C9UB22"/>
<dbReference type="EMBL" id="KN837376">
    <property type="protein sequence ID" value="KIJ26287.1"/>
    <property type="molecule type" value="Genomic_DNA"/>
</dbReference>
<dbReference type="Proteomes" id="UP000054279">
    <property type="component" value="Unassembled WGS sequence"/>
</dbReference>
<keyword evidence="2" id="KW-1185">Reference proteome</keyword>
<protein>
    <submittedName>
        <fullName evidence="1">Uncharacterized protein</fullName>
    </submittedName>
</protein>
<proteinExistence type="predicted"/>
<evidence type="ECO:0000313" key="2">
    <source>
        <dbReference type="Proteomes" id="UP000054279"/>
    </source>
</evidence>
<accession>A0A0C9UB22</accession>
<dbReference type="HOGENOM" id="CLU_1778646_0_0_1"/>
<organism evidence="1 2">
    <name type="scientific">Sphaerobolus stellatus (strain SS14)</name>
    <dbReference type="NCBI Taxonomy" id="990650"/>
    <lineage>
        <taxon>Eukaryota</taxon>
        <taxon>Fungi</taxon>
        <taxon>Dikarya</taxon>
        <taxon>Basidiomycota</taxon>
        <taxon>Agaricomycotina</taxon>
        <taxon>Agaricomycetes</taxon>
        <taxon>Phallomycetidae</taxon>
        <taxon>Geastrales</taxon>
        <taxon>Sphaerobolaceae</taxon>
        <taxon>Sphaerobolus</taxon>
    </lineage>
</organism>
<gene>
    <name evidence="1" type="ORF">M422DRAFT_272674</name>
</gene>
<sequence length="146" mass="16752">MGNINRDNENEELMHWDNKLCNRSHYPEIAEGIAKSQPEKANIIQPQTAVQAEVMQVPLSATTPNAQAAVVTVDHTYLKEFMATMKYPWDILKDPNANQLLNYLNKLTAQVYIHQILTLLSIWNLRTLNMKAQLTKSEEQQNCETK</sequence>
<evidence type="ECO:0000313" key="1">
    <source>
        <dbReference type="EMBL" id="KIJ26287.1"/>
    </source>
</evidence>